<gene>
    <name evidence="3" type="ORF">AVDCRST_MAG72-1737</name>
</gene>
<organism evidence="3">
    <name type="scientific">uncultured Nocardioidaceae bacterium</name>
    <dbReference type="NCBI Taxonomy" id="253824"/>
    <lineage>
        <taxon>Bacteria</taxon>
        <taxon>Bacillati</taxon>
        <taxon>Actinomycetota</taxon>
        <taxon>Actinomycetes</taxon>
        <taxon>Propionibacteriales</taxon>
        <taxon>Nocardioidaceae</taxon>
        <taxon>environmental samples</taxon>
    </lineage>
</organism>
<evidence type="ECO:0000256" key="1">
    <source>
        <dbReference type="SAM" id="MobiDB-lite"/>
    </source>
</evidence>
<dbReference type="EMBL" id="CADCUJ010000077">
    <property type="protein sequence ID" value="CAA9355175.1"/>
    <property type="molecule type" value="Genomic_DNA"/>
</dbReference>
<protein>
    <submittedName>
        <fullName evidence="3">Uncharacterized protein</fullName>
    </submittedName>
</protein>
<feature type="compositionally biased region" description="Low complexity" evidence="1">
    <location>
        <begin position="53"/>
        <end position="64"/>
    </location>
</feature>
<sequence length="329" mass="34432">MSVALAAAAVGAFVWLWIDSTSAPDGPAASDPSASSPRPVVPSDQALTPGTDPRAAGQAGAARRVPARAKARAPEARVAGRRVWVAPSVPAEARLREVALGLPAEIDLTQAYPVLRAGDLTAAVVAMAVTDDTASIRRLLVLGETGQVFEVPSLAWGQQSVSSAVLNARGTRLRLGVPDGSLVLDLLLLRADRSSREPAASPAVSPSTPDLRVRLWSGPGKRSTFAPRVARVATRLDIGPDRGDDTQAVLADGDRPAMLVLGGGRRASYCCAVAGWVAPDEVLVESRSETRMRLLAWNVATSRVDRVSTIAPVVGNDWYLATSYARLTG</sequence>
<feature type="chain" id="PRO_5039107558" evidence="2">
    <location>
        <begin position="24"/>
        <end position="329"/>
    </location>
</feature>
<feature type="compositionally biased region" description="Low complexity" evidence="1">
    <location>
        <begin position="24"/>
        <end position="44"/>
    </location>
</feature>
<evidence type="ECO:0000256" key="2">
    <source>
        <dbReference type="SAM" id="SignalP"/>
    </source>
</evidence>
<evidence type="ECO:0000313" key="3">
    <source>
        <dbReference type="EMBL" id="CAA9355175.1"/>
    </source>
</evidence>
<feature type="signal peptide" evidence="2">
    <location>
        <begin position="1"/>
        <end position="23"/>
    </location>
</feature>
<dbReference type="AlphaFoldDB" id="A0A6J4MDA3"/>
<accession>A0A6J4MDA3</accession>
<feature type="region of interest" description="Disordered" evidence="1">
    <location>
        <begin position="24"/>
        <end position="73"/>
    </location>
</feature>
<reference evidence="3" key="1">
    <citation type="submission" date="2020-02" db="EMBL/GenBank/DDBJ databases">
        <authorList>
            <person name="Meier V. D."/>
        </authorList>
    </citation>
    <scope>NUCLEOTIDE SEQUENCE</scope>
    <source>
        <strain evidence="3">AVDCRST_MAG72</strain>
    </source>
</reference>
<keyword evidence="2" id="KW-0732">Signal</keyword>
<name>A0A6J4MDA3_9ACTN</name>
<proteinExistence type="predicted"/>